<keyword evidence="2" id="KW-0472">Membrane</keyword>
<organism evidence="3 4">
    <name type="scientific">Anisodus tanguticus</name>
    <dbReference type="NCBI Taxonomy" id="243964"/>
    <lineage>
        <taxon>Eukaryota</taxon>
        <taxon>Viridiplantae</taxon>
        <taxon>Streptophyta</taxon>
        <taxon>Embryophyta</taxon>
        <taxon>Tracheophyta</taxon>
        <taxon>Spermatophyta</taxon>
        <taxon>Magnoliopsida</taxon>
        <taxon>eudicotyledons</taxon>
        <taxon>Gunneridae</taxon>
        <taxon>Pentapetalae</taxon>
        <taxon>asterids</taxon>
        <taxon>lamiids</taxon>
        <taxon>Solanales</taxon>
        <taxon>Solanaceae</taxon>
        <taxon>Solanoideae</taxon>
        <taxon>Hyoscyameae</taxon>
        <taxon>Anisodus</taxon>
    </lineage>
</organism>
<evidence type="ECO:0000256" key="1">
    <source>
        <dbReference type="SAM" id="MobiDB-lite"/>
    </source>
</evidence>
<gene>
    <name evidence="3" type="ORF">RND71_032310</name>
</gene>
<evidence type="ECO:0000256" key="2">
    <source>
        <dbReference type="SAM" id="Phobius"/>
    </source>
</evidence>
<evidence type="ECO:0000313" key="3">
    <source>
        <dbReference type="EMBL" id="KAK4349555.1"/>
    </source>
</evidence>
<proteinExistence type="predicted"/>
<keyword evidence="2" id="KW-0812">Transmembrane</keyword>
<comment type="caution">
    <text evidence="3">The sequence shown here is derived from an EMBL/GenBank/DDBJ whole genome shotgun (WGS) entry which is preliminary data.</text>
</comment>
<dbReference type="AlphaFoldDB" id="A0AAE1V6N1"/>
<feature type="transmembrane region" description="Helical" evidence="2">
    <location>
        <begin position="15"/>
        <end position="35"/>
    </location>
</feature>
<name>A0AAE1V6N1_9SOLA</name>
<keyword evidence="4" id="KW-1185">Reference proteome</keyword>
<keyword evidence="2" id="KW-1133">Transmembrane helix</keyword>
<protein>
    <submittedName>
        <fullName evidence="3">Uncharacterized protein</fullName>
    </submittedName>
</protein>
<dbReference type="Proteomes" id="UP001291623">
    <property type="component" value="Unassembled WGS sequence"/>
</dbReference>
<sequence length="73" mass="8137">MASSDMNRWKNKLPYGPGTMALGGAVVVGGIWYYMTYMRKKPEADARDAAKVARPGITRPEETPPRNKRLGRV</sequence>
<feature type="region of interest" description="Disordered" evidence="1">
    <location>
        <begin position="45"/>
        <end position="73"/>
    </location>
</feature>
<evidence type="ECO:0000313" key="4">
    <source>
        <dbReference type="Proteomes" id="UP001291623"/>
    </source>
</evidence>
<accession>A0AAE1V6N1</accession>
<reference evidence="3" key="1">
    <citation type="submission" date="2023-12" db="EMBL/GenBank/DDBJ databases">
        <title>Genome assembly of Anisodus tanguticus.</title>
        <authorList>
            <person name="Wang Y.-J."/>
        </authorList>
    </citation>
    <scope>NUCLEOTIDE SEQUENCE</scope>
    <source>
        <strain evidence="3">KB-2021</strain>
        <tissue evidence="3">Leaf</tissue>
    </source>
</reference>
<dbReference type="EMBL" id="JAVYJV010000017">
    <property type="protein sequence ID" value="KAK4349555.1"/>
    <property type="molecule type" value="Genomic_DNA"/>
</dbReference>